<name>A0A8J5YS03_9ROSI</name>
<feature type="region of interest" description="Disordered" evidence="1">
    <location>
        <begin position="1"/>
        <end position="61"/>
    </location>
</feature>
<evidence type="ECO:0000313" key="3">
    <source>
        <dbReference type="Proteomes" id="UP000701853"/>
    </source>
</evidence>
<organism evidence="2 3">
    <name type="scientific">Gossypium anomalum</name>
    <dbReference type="NCBI Taxonomy" id="47600"/>
    <lineage>
        <taxon>Eukaryota</taxon>
        <taxon>Viridiplantae</taxon>
        <taxon>Streptophyta</taxon>
        <taxon>Embryophyta</taxon>
        <taxon>Tracheophyta</taxon>
        <taxon>Spermatophyta</taxon>
        <taxon>Magnoliopsida</taxon>
        <taxon>eudicotyledons</taxon>
        <taxon>Gunneridae</taxon>
        <taxon>Pentapetalae</taxon>
        <taxon>rosids</taxon>
        <taxon>malvids</taxon>
        <taxon>Malvales</taxon>
        <taxon>Malvaceae</taxon>
        <taxon>Malvoideae</taxon>
        <taxon>Gossypium</taxon>
    </lineage>
</organism>
<keyword evidence="3" id="KW-1185">Reference proteome</keyword>
<dbReference type="Proteomes" id="UP000701853">
    <property type="component" value="Chromosome 8"/>
</dbReference>
<accession>A0A8J5YS03</accession>
<dbReference type="AlphaFoldDB" id="A0A8J5YS03"/>
<feature type="compositionally biased region" description="Low complexity" evidence="1">
    <location>
        <begin position="12"/>
        <end position="23"/>
    </location>
</feature>
<gene>
    <name evidence="2" type="ORF">CXB51_021153</name>
</gene>
<evidence type="ECO:0000313" key="2">
    <source>
        <dbReference type="EMBL" id="KAG8485145.1"/>
    </source>
</evidence>
<protein>
    <submittedName>
        <fullName evidence="2">Uncharacterized protein</fullName>
    </submittedName>
</protein>
<feature type="compositionally biased region" description="Basic and acidic residues" evidence="1">
    <location>
        <begin position="1"/>
        <end position="11"/>
    </location>
</feature>
<dbReference type="EMBL" id="JAHUZN010000008">
    <property type="protein sequence ID" value="KAG8485145.1"/>
    <property type="molecule type" value="Genomic_DNA"/>
</dbReference>
<evidence type="ECO:0000256" key="1">
    <source>
        <dbReference type="SAM" id="MobiDB-lite"/>
    </source>
</evidence>
<proteinExistence type="predicted"/>
<comment type="caution">
    <text evidence="2">The sequence shown here is derived from an EMBL/GenBank/DDBJ whole genome shotgun (WGS) entry which is preliminary data.</text>
</comment>
<sequence length="84" mass="9583">MAHCNGREKGRSLSVPRSLSRPLAEPPGVQWPSNQRENAGAHPSSELERGARRMGGQWLAREEVRRRMWRPRLREQAAAEAWKG</sequence>
<reference evidence="2 3" key="1">
    <citation type="journal article" date="2021" name="bioRxiv">
        <title>The Gossypium anomalum genome as a resource for cotton improvement and evolutionary analysis of hybrid incompatibility.</title>
        <authorList>
            <person name="Grover C.E."/>
            <person name="Yuan D."/>
            <person name="Arick M.A."/>
            <person name="Miller E.R."/>
            <person name="Hu G."/>
            <person name="Peterson D.G."/>
            <person name="Wendel J.F."/>
            <person name="Udall J.A."/>
        </authorList>
    </citation>
    <scope>NUCLEOTIDE SEQUENCE [LARGE SCALE GENOMIC DNA]</scope>
    <source>
        <strain evidence="2">JFW-Udall</strain>
        <tissue evidence="2">Leaf</tissue>
    </source>
</reference>